<keyword evidence="2" id="KW-1185">Reference proteome</keyword>
<dbReference type="EMBL" id="QGMI01000407">
    <property type="protein sequence ID" value="TVY41201.1"/>
    <property type="molecule type" value="Genomic_DNA"/>
</dbReference>
<sequence>MGNCCSKRCTGGDETAPPPYDHKYEAIRHKATDLPQWRWSNKECRQWITAVLVEYGSIGREKAGTQARKFEGFGPTIYAIPLETWMDWFGHNGHSIYTLLSIKWGTSREVRMFFREEDVDHTESKGKECKTT</sequence>
<dbReference type="AlphaFoldDB" id="A0A8H8UEJ8"/>
<dbReference type="OrthoDB" id="3545725at2759"/>
<accession>A0A8H8UEJ8</accession>
<dbReference type="Proteomes" id="UP000443090">
    <property type="component" value="Unassembled WGS sequence"/>
</dbReference>
<reference evidence="1 2" key="1">
    <citation type="submission" date="2018-05" db="EMBL/GenBank/DDBJ databases">
        <title>Genome sequencing and assembly of the regulated plant pathogen Lachnellula willkommii and related sister species for the development of diagnostic species identification markers.</title>
        <authorList>
            <person name="Giroux E."/>
            <person name="Bilodeau G."/>
        </authorList>
    </citation>
    <scope>NUCLEOTIDE SEQUENCE [LARGE SCALE GENOMIC DNA]</scope>
    <source>
        <strain evidence="1 2">CBS 160.35</strain>
    </source>
</reference>
<comment type="caution">
    <text evidence="1">The sequence shown here is derived from an EMBL/GenBank/DDBJ whole genome shotgun (WGS) entry which is preliminary data.</text>
</comment>
<organism evidence="1 2">
    <name type="scientific">Lachnellula occidentalis</name>
    <dbReference type="NCBI Taxonomy" id="215460"/>
    <lineage>
        <taxon>Eukaryota</taxon>
        <taxon>Fungi</taxon>
        <taxon>Dikarya</taxon>
        <taxon>Ascomycota</taxon>
        <taxon>Pezizomycotina</taxon>
        <taxon>Leotiomycetes</taxon>
        <taxon>Helotiales</taxon>
        <taxon>Lachnaceae</taxon>
        <taxon>Lachnellula</taxon>
    </lineage>
</organism>
<gene>
    <name evidence="1" type="ORF">LOCC1_G006936</name>
</gene>
<evidence type="ECO:0000313" key="1">
    <source>
        <dbReference type="EMBL" id="TVY41201.1"/>
    </source>
</evidence>
<protein>
    <submittedName>
        <fullName evidence="1">Uncharacterized protein</fullName>
    </submittedName>
</protein>
<evidence type="ECO:0000313" key="2">
    <source>
        <dbReference type="Proteomes" id="UP000443090"/>
    </source>
</evidence>
<name>A0A8H8UEJ8_9HELO</name>
<proteinExistence type="predicted"/>